<evidence type="ECO:0000313" key="4">
    <source>
        <dbReference type="Proteomes" id="UP000255265"/>
    </source>
</evidence>
<keyword evidence="4" id="KW-1185">Reference proteome</keyword>
<organism evidence="3 4">
    <name type="scientific">Pseudacidovorax intermedius</name>
    <dbReference type="NCBI Taxonomy" id="433924"/>
    <lineage>
        <taxon>Bacteria</taxon>
        <taxon>Pseudomonadati</taxon>
        <taxon>Pseudomonadota</taxon>
        <taxon>Betaproteobacteria</taxon>
        <taxon>Burkholderiales</taxon>
        <taxon>Comamonadaceae</taxon>
        <taxon>Pseudacidovorax</taxon>
    </lineage>
</organism>
<gene>
    <name evidence="3" type="ORF">DFR41_11759</name>
</gene>
<evidence type="ECO:0000256" key="1">
    <source>
        <dbReference type="SAM" id="MobiDB-lite"/>
    </source>
</evidence>
<dbReference type="EMBL" id="QQAV01000017">
    <property type="protein sequence ID" value="RDI17333.1"/>
    <property type="molecule type" value="Genomic_DNA"/>
</dbReference>
<proteinExistence type="predicted"/>
<feature type="region of interest" description="Disordered" evidence="1">
    <location>
        <begin position="24"/>
        <end position="45"/>
    </location>
</feature>
<evidence type="ECO:0000259" key="2">
    <source>
        <dbReference type="Pfam" id="PF24322"/>
    </source>
</evidence>
<feature type="domain" description="T6SS Tle3 phospholipase effector alpha/beta" evidence="2">
    <location>
        <begin position="1"/>
        <end position="101"/>
    </location>
</feature>
<dbReference type="InterPro" id="IPR056221">
    <property type="entry name" value="Tle3_ab_dom"/>
</dbReference>
<reference evidence="3 4" key="1">
    <citation type="submission" date="2018-07" db="EMBL/GenBank/DDBJ databases">
        <title>Genomic Encyclopedia of Type Strains, Phase IV (KMG-IV): sequencing the most valuable type-strain genomes for metagenomic binning, comparative biology and taxonomic classification.</title>
        <authorList>
            <person name="Goeker M."/>
        </authorList>
    </citation>
    <scope>NUCLEOTIDE SEQUENCE [LARGE SCALE GENOMIC DNA]</scope>
    <source>
        <strain evidence="3 4">DSM 21352</strain>
    </source>
</reference>
<evidence type="ECO:0000313" key="3">
    <source>
        <dbReference type="EMBL" id="RDI17333.1"/>
    </source>
</evidence>
<dbReference type="Proteomes" id="UP000255265">
    <property type="component" value="Unassembled WGS sequence"/>
</dbReference>
<protein>
    <recommendedName>
        <fullName evidence="2">T6SS Tle3 phospholipase effector alpha/beta domain-containing protein</fullName>
    </recommendedName>
</protein>
<name>A0A370F4C9_9BURK</name>
<dbReference type="Pfam" id="PF24322">
    <property type="entry name" value="Tle3"/>
    <property type="match status" value="1"/>
</dbReference>
<dbReference type="RefSeq" id="WP_425326728.1">
    <property type="nucleotide sequence ID" value="NZ_QQAV01000017.1"/>
</dbReference>
<sequence>IPFYWGYKCERTQRKMVRGTEQLGSTPAWTDMHGNPLRSDGAWGGGPFQNGGAALSSFWLPIGFRTDIAGGTIDVNHINPVIGRKLVDCLPRLYDAHAARRRRCGGRDLFRRGSQPSSATR</sequence>
<comment type="caution">
    <text evidence="3">The sequence shown here is derived from an EMBL/GenBank/DDBJ whole genome shotgun (WGS) entry which is preliminary data.</text>
</comment>
<dbReference type="AlphaFoldDB" id="A0A370F4C9"/>
<feature type="non-terminal residue" evidence="3">
    <location>
        <position position="1"/>
    </location>
</feature>
<accession>A0A370F4C9</accession>